<dbReference type="PANTHER" id="PTHR47955:SF17">
    <property type="entry name" value="CYTOCHROME 71A4"/>
    <property type="match status" value="1"/>
</dbReference>
<dbReference type="AlphaFoldDB" id="A0AAN8YIM7"/>
<evidence type="ECO:0000256" key="3">
    <source>
        <dbReference type="ARBA" id="ARBA00022723"/>
    </source>
</evidence>
<evidence type="ECO:0000313" key="6">
    <source>
        <dbReference type="Proteomes" id="UP001371456"/>
    </source>
</evidence>
<dbReference type="InterPro" id="IPR036396">
    <property type="entry name" value="Cyt_P450_sf"/>
</dbReference>
<name>A0AAN8YIM7_SOLBU</name>
<keyword evidence="6" id="KW-1185">Reference proteome</keyword>
<keyword evidence="3" id="KW-0479">Metal-binding</keyword>
<keyword evidence="2" id="KW-0349">Heme</keyword>
<dbReference type="GO" id="GO:0004497">
    <property type="term" value="F:monooxygenase activity"/>
    <property type="evidence" value="ECO:0007669"/>
    <property type="project" value="InterPro"/>
</dbReference>
<dbReference type="GO" id="GO:0016705">
    <property type="term" value="F:oxidoreductase activity, acting on paired donors, with incorporation or reduction of molecular oxygen"/>
    <property type="evidence" value="ECO:0007669"/>
    <property type="project" value="InterPro"/>
</dbReference>
<evidence type="ECO:0000256" key="2">
    <source>
        <dbReference type="ARBA" id="ARBA00022617"/>
    </source>
</evidence>
<protein>
    <recommendedName>
        <fullName evidence="7">Cytochrome P450</fullName>
    </recommendedName>
</protein>
<evidence type="ECO:0008006" key="7">
    <source>
        <dbReference type="Google" id="ProtNLM"/>
    </source>
</evidence>
<keyword evidence="4" id="KW-0408">Iron</keyword>
<organism evidence="5 6">
    <name type="scientific">Solanum bulbocastanum</name>
    <name type="common">Wild potato</name>
    <dbReference type="NCBI Taxonomy" id="147425"/>
    <lineage>
        <taxon>Eukaryota</taxon>
        <taxon>Viridiplantae</taxon>
        <taxon>Streptophyta</taxon>
        <taxon>Embryophyta</taxon>
        <taxon>Tracheophyta</taxon>
        <taxon>Spermatophyta</taxon>
        <taxon>Magnoliopsida</taxon>
        <taxon>eudicotyledons</taxon>
        <taxon>Gunneridae</taxon>
        <taxon>Pentapetalae</taxon>
        <taxon>asterids</taxon>
        <taxon>lamiids</taxon>
        <taxon>Solanales</taxon>
        <taxon>Solanaceae</taxon>
        <taxon>Solanoideae</taxon>
        <taxon>Solaneae</taxon>
        <taxon>Solanum</taxon>
    </lineage>
</organism>
<reference evidence="5 6" key="1">
    <citation type="submission" date="2024-02" db="EMBL/GenBank/DDBJ databases">
        <title>de novo genome assembly of Solanum bulbocastanum strain 11H21.</title>
        <authorList>
            <person name="Hosaka A.J."/>
        </authorList>
    </citation>
    <scope>NUCLEOTIDE SEQUENCE [LARGE SCALE GENOMIC DNA]</scope>
    <source>
        <tissue evidence="5">Young leaves</tissue>
    </source>
</reference>
<dbReference type="GO" id="GO:0005506">
    <property type="term" value="F:iron ion binding"/>
    <property type="evidence" value="ECO:0007669"/>
    <property type="project" value="InterPro"/>
</dbReference>
<evidence type="ECO:0000256" key="4">
    <source>
        <dbReference type="ARBA" id="ARBA00023004"/>
    </source>
</evidence>
<dbReference type="EMBL" id="JBANQN010000003">
    <property type="protein sequence ID" value="KAK6795069.1"/>
    <property type="molecule type" value="Genomic_DNA"/>
</dbReference>
<evidence type="ECO:0000256" key="1">
    <source>
        <dbReference type="ARBA" id="ARBA00010617"/>
    </source>
</evidence>
<dbReference type="SUPFAM" id="SSF48264">
    <property type="entry name" value="Cytochrome P450"/>
    <property type="match status" value="1"/>
</dbReference>
<evidence type="ECO:0000313" key="5">
    <source>
        <dbReference type="EMBL" id="KAK6795069.1"/>
    </source>
</evidence>
<dbReference type="PANTHER" id="PTHR47955">
    <property type="entry name" value="CYTOCHROME P450 FAMILY 71 PROTEIN"/>
    <property type="match status" value="1"/>
</dbReference>
<dbReference type="Proteomes" id="UP001371456">
    <property type="component" value="Unassembled WGS sequence"/>
</dbReference>
<dbReference type="Gene3D" id="1.10.630.10">
    <property type="entry name" value="Cytochrome P450"/>
    <property type="match status" value="1"/>
</dbReference>
<sequence length="164" mass="18370">MLLHLGSKPVLVASSVDIVRDILKTHDPFGTFNIGEYIPWLKWVNKINGLDSRVKKVAKDMDAFLDSVIEERVIRNNKGEYSTGEAKDFVDVLLEIQNGKETGFTLQRDSLKAILLAFLKLFDPPGVTTELFLIMCVSVNAKDSFIAVIKETLRLNPPFPIPVP</sequence>
<gene>
    <name evidence="5" type="ORF">RDI58_008522</name>
</gene>
<proteinExistence type="inferred from homology"/>
<dbReference type="GO" id="GO:0020037">
    <property type="term" value="F:heme binding"/>
    <property type="evidence" value="ECO:0007669"/>
    <property type="project" value="InterPro"/>
</dbReference>
<accession>A0AAN8YIM7</accession>
<comment type="caution">
    <text evidence="5">The sequence shown here is derived from an EMBL/GenBank/DDBJ whole genome shotgun (WGS) entry which is preliminary data.</text>
</comment>
<comment type="similarity">
    <text evidence="1">Belongs to the cytochrome P450 family.</text>
</comment>